<sequence length="58" mass="6775">MSKNVKKTLQPGDKIYNLFTYQEVLIKGSKESFLIKIEKVAEEKCEEKLHCHYVRAMG</sequence>
<proteinExistence type="predicted"/>
<gene>
    <name evidence="1" type="ORF">LUCI_4794</name>
</gene>
<reference evidence="1 2" key="1">
    <citation type="submission" date="2018-06" db="EMBL/GenBank/DDBJ databases">
        <authorList>
            <person name="Strepis N."/>
        </authorList>
    </citation>
    <scope>NUCLEOTIDE SEQUENCE [LARGE SCALE GENOMIC DNA]</scope>
    <source>
        <strain evidence="1">LUCI</strain>
    </source>
</reference>
<dbReference type="Proteomes" id="UP000277811">
    <property type="component" value="Unassembled WGS sequence"/>
</dbReference>
<dbReference type="EMBL" id="UPPP01000127">
    <property type="protein sequence ID" value="VBB09499.1"/>
    <property type="molecule type" value="Genomic_DNA"/>
</dbReference>
<evidence type="ECO:0000313" key="1">
    <source>
        <dbReference type="EMBL" id="VBB09499.1"/>
    </source>
</evidence>
<protein>
    <submittedName>
        <fullName evidence="1">Uncharacterized protein</fullName>
    </submittedName>
</protein>
<name>A0A498RDU7_9FIRM</name>
<keyword evidence="2" id="KW-1185">Reference proteome</keyword>
<accession>A0A498RDU7</accession>
<organism evidence="1 2">
    <name type="scientific">Lucifera butyrica</name>
    <dbReference type="NCBI Taxonomy" id="1351585"/>
    <lineage>
        <taxon>Bacteria</taxon>
        <taxon>Bacillati</taxon>
        <taxon>Bacillota</taxon>
        <taxon>Negativicutes</taxon>
        <taxon>Veillonellales</taxon>
        <taxon>Veillonellaceae</taxon>
        <taxon>Lucifera</taxon>
    </lineage>
</organism>
<dbReference type="RefSeq" id="WP_165866144.1">
    <property type="nucleotide sequence ID" value="NZ_UPPP01000127.1"/>
</dbReference>
<dbReference type="AlphaFoldDB" id="A0A498RDU7"/>
<evidence type="ECO:0000313" key="2">
    <source>
        <dbReference type="Proteomes" id="UP000277811"/>
    </source>
</evidence>